<gene>
    <name evidence="2" type="ORF">D9613_007532</name>
</gene>
<protein>
    <submittedName>
        <fullName evidence="2">Uncharacterized protein</fullName>
    </submittedName>
</protein>
<evidence type="ECO:0000313" key="3">
    <source>
        <dbReference type="Proteomes" id="UP000521872"/>
    </source>
</evidence>
<feature type="region of interest" description="Disordered" evidence="1">
    <location>
        <begin position="47"/>
        <end position="73"/>
    </location>
</feature>
<accession>A0A8H4QN20</accession>
<dbReference type="AlphaFoldDB" id="A0A8H4QN20"/>
<comment type="caution">
    <text evidence="2">The sequence shown here is derived from an EMBL/GenBank/DDBJ whole genome shotgun (WGS) entry which is preliminary data.</text>
</comment>
<dbReference type="EMBL" id="JAACJL010000045">
    <property type="protein sequence ID" value="KAF4613884.1"/>
    <property type="molecule type" value="Genomic_DNA"/>
</dbReference>
<dbReference type="Proteomes" id="UP000521872">
    <property type="component" value="Unassembled WGS sequence"/>
</dbReference>
<name>A0A8H4QN20_9AGAR</name>
<organism evidence="2 3">
    <name type="scientific">Agrocybe pediades</name>
    <dbReference type="NCBI Taxonomy" id="84607"/>
    <lineage>
        <taxon>Eukaryota</taxon>
        <taxon>Fungi</taxon>
        <taxon>Dikarya</taxon>
        <taxon>Basidiomycota</taxon>
        <taxon>Agaricomycotina</taxon>
        <taxon>Agaricomycetes</taxon>
        <taxon>Agaricomycetidae</taxon>
        <taxon>Agaricales</taxon>
        <taxon>Agaricineae</taxon>
        <taxon>Strophariaceae</taxon>
        <taxon>Agrocybe</taxon>
    </lineage>
</organism>
<keyword evidence="3" id="KW-1185">Reference proteome</keyword>
<proteinExistence type="predicted"/>
<sequence length="129" mass="14327">MGGIFTCLHRQSAEHGTHHFHGNSQSAPNPRSVYDSTVFYIWPSHRSQATAGDKVDQWPERRRSLPDSSDAHERIAPGAWSRVRFDLLFADIQFAYFCDASAASDHVGRKAPRTSLVTVQSHAGSEAYG</sequence>
<reference evidence="2 3" key="1">
    <citation type="submission" date="2019-12" db="EMBL/GenBank/DDBJ databases">
        <authorList>
            <person name="Floudas D."/>
            <person name="Bentzer J."/>
            <person name="Ahren D."/>
            <person name="Johansson T."/>
            <person name="Persson P."/>
            <person name="Tunlid A."/>
        </authorList>
    </citation>
    <scope>NUCLEOTIDE SEQUENCE [LARGE SCALE GENOMIC DNA]</scope>
    <source>
        <strain evidence="2 3">CBS 102.39</strain>
    </source>
</reference>
<evidence type="ECO:0000256" key="1">
    <source>
        <dbReference type="SAM" id="MobiDB-lite"/>
    </source>
</evidence>
<feature type="compositionally biased region" description="Basic and acidic residues" evidence="1">
    <location>
        <begin position="53"/>
        <end position="73"/>
    </location>
</feature>
<evidence type="ECO:0000313" key="2">
    <source>
        <dbReference type="EMBL" id="KAF4613884.1"/>
    </source>
</evidence>